<reference evidence="2" key="2">
    <citation type="submission" date="2023-12" db="EMBL/GenBank/DDBJ databases">
        <authorList>
            <person name="Sun Q."/>
            <person name="Inoue M."/>
        </authorList>
    </citation>
    <scope>NUCLEOTIDE SEQUENCE</scope>
    <source>
        <strain evidence="2">JCM 17590</strain>
    </source>
</reference>
<dbReference type="EMBL" id="BAABBV010000002">
    <property type="protein sequence ID" value="GAA4164469.1"/>
    <property type="molecule type" value="Genomic_DNA"/>
</dbReference>
<name>A0ABP7ZMH8_9MICO</name>
<dbReference type="Proteomes" id="UP001415169">
    <property type="component" value="Unassembled WGS sequence"/>
</dbReference>
<proteinExistence type="predicted"/>
<dbReference type="Pfam" id="PF12697">
    <property type="entry name" value="Abhydrolase_6"/>
    <property type="match status" value="1"/>
</dbReference>
<comment type="caution">
    <text evidence="2">The sequence shown here is derived from an EMBL/GenBank/DDBJ whole genome shotgun (WGS) entry which is preliminary data.</text>
</comment>
<organism evidence="2 3">
    <name type="scientific">Gryllotalpicola daejeonensis</name>
    <dbReference type="NCBI Taxonomy" id="993087"/>
    <lineage>
        <taxon>Bacteria</taxon>
        <taxon>Bacillati</taxon>
        <taxon>Actinomycetota</taxon>
        <taxon>Actinomycetes</taxon>
        <taxon>Micrococcales</taxon>
        <taxon>Microbacteriaceae</taxon>
        <taxon>Gryllotalpicola</taxon>
    </lineage>
</organism>
<sequence>MQTAVDTRAEAARLDASLQPIDWAEPDPRATAFRFEAPSGILAAWSIGDPVNPRVVLVPGATGSKEDFLLLAPPLVEAGYFVQAYDLAGQYESAAAGPSRTTGRWDYDLYLADFIAFLEAGGPAHVLGYSFAGIVAQLALVERPELFLSLTLLTAPPLTGNVFRGIKIIGPLARFATAHLGAGLMLWGIQTNKNAVDERRLAFVRARLEVTRRESVDDIISLMMATPDVTAAVAAAGIPILVATGQHDLWPVRLHAEYADRIGAELAVYRTGHSPCETTPNQLALDMITTFRRAEQLA</sequence>
<dbReference type="GO" id="GO:0016787">
    <property type="term" value="F:hydrolase activity"/>
    <property type="evidence" value="ECO:0007669"/>
    <property type="project" value="UniProtKB-KW"/>
</dbReference>
<keyword evidence="3" id="KW-1185">Reference proteome</keyword>
<dbReference type="PANTHER" id="PTHR43433">
    <property type="entry name" value="HYDROLASE, ALPHA/BETA FOLD FAMILY PROTEIN"/>
    <property type="match status" value="1"/>
</dbReference>
<dbReference type="RefSeq" id="WP_344792331.1">
    <property type="nucleotide sequence ID" value="NZ_BAABBV010000002.1"/>
</dbReference>
<reference evidence="2" key="1">
    <citation type="journal article" date="2014" name="Int. J. Syst. Evol. Microbiol.">
        <title>Complete genome of a new Firmicutes species belonging to the dominant human colonic microbiota ('Ruminococcus bicirculans') reveals two chromosomes and a selective capacity to utilize plant glucans.</title>
        <authorList>
            <consortium name="NISC Comparative Sequencing Program"/>
            <person name="Wegmann U."/>
            <person name="Louis P."/>
            <person name="Goesmann A."/>
            <person name="Henrissat B."/>
            <person name="Duncan S.H."/>
            <person name="Flint H.J."/>
        </authorList>
    </citation>
    <scope>NUCLEOTIDE SEQUENCE</scope>
    <source>
        <strain evidence="2">JCM 17590</strain>
    </source>
</reference>
<dbReference type="InterPro" id="IPR000073">
    <property type="entry name" value="AB_hydrolase_1"/>
</dbReference>
<protein>
    <submittedName>
        <fullName evidence="2">Alpha/beta hydrolase</fullName>
    </submittedName>
</protein>
<dbReference type="SUPFAM" id="SSF53474">
    <property type="entry name" value="alpha/beta-Hydrolases"/>
    <property type="match status" value="1"/>
</dbReference>
<feature type="domain" description="AB hydrolase-1" evidence="1">
    <location>
        <begin position="55"/>
        <end position="283"/>
    </location>
</feature>
<dbReference type="PANTHER" id="PTHR43433:SF5">
    <property type="entry name" value="AB HYDROLASE-1 DOMAIN-CONTAINING PROTEIN"/>
    <property type="match status" value="1"/>
</dbReference>
<gene>
    <name evidence="2" type="ORF">GCM10022286_26260</name>
</gene>
<evidence type="ECO:0000259" key="1">
    <source>
        <dbReference type="Pfam" id="PF12697"/>
    </source>
</evidence>
<evidence type="ECO:0000313" key="2">
    <source>
        <dbReference type="EMBL" id="GAA4164469.1"/>
    </source>
</evidence>
<keyword evidence="2" id="KW-0378">Hydrolase</keyword>
<accession>A0ABP7ZMH8</accession>
<dbReference type="InterPro" id="IPR050471">
    <property type="entry name" value="AB_hydrolase"/>
</dbReference>
<dbReference type="InterPro" id="IPR029058">
    <property type="entry name" value="AB_hydrolase_fold"/>
</dbReference>
<evidence type="ECO:0000313" key="3">
    <source>
        <dbReference type="Proteomes" id="UP001415169"/>
    </source>
</evidence>
<dbReference type="Gene3D" id="3.40.50.1820">
    <property type="entry name" value="alpha/beta hydrolase"/>
    <property type="match status" value="1"/>
</dbReference>